<protein>
    <recommendedName>
        <fullName evidence="2">RNase NYN domain-containing protein</fullName>
    </recommendedName>
</protein>
<dbReference type="Pfam" id="PF11977">
    <property type="entry name" value="RNase_Zc3h12a"/>
    <property type="match status" value="1"/>
</dbReference>
<dbReference type="EMBL" id="JAFNEN010000203">
    <property type="protein sequence ID" value="KAG8189789.1"/>
    <property type="molecule type" value="Genomic_DNA"/>
</dbReference>
<comment type="caution">
    <text evidence="3">The sequence shown here is derived from an EMBL/GenBank/DDBJ whole genome shotgun (WGS) entry which is preliminary data.</text>
</comment>
<evidence type="ECO:0000256" key="1">
    <source>
        <dbReference type="SAM" id="MobiDB-lite"/>
    </source>
</evidence>
<dbReference type="GO" id="GO:0036464">
    <property type="term" value="C:cytoplasmic ribonucleoprotein granule"/>
    <property type="evidence" value="ECO:0007669"/>
    <property type="project" value="TreeGrafter"/>
</dbReference>
<dbReference type="GO" id="GO:0003729">
    <property type="term" value="F:mRNA binding"/>
    <property type="evidence" value="ECO:0007669"/>
    <property type="project" value="TreeGrafter"/>
</dbReference>
<dbReference type="GO" id="GO:0005634">
    <property type="term" value="C:nucleus"/>
    <property type="evidence" value="ECO:0007669"/>
    <property type="project" value="TreeGrafter"/>
</dbReference>
<dbReference type="InterPro" id="IPR051101">
    <property type="entry name" value="ZC3H12/N4BP1_RNase_Reg"/>
</dbReference>
<name>A0AAV6V1U3_9ARAC</name>
<dbReference type="GO" id="GO:0004521">
    <property type="term" value="F:RNA endonuclease activity"/>
    <property type="evidence" value="ECO:0007669"/>
    <property type="project" value="TreeGrafter"/>
</dbReference>
<evidence type="ECO:0000259" key="2">
    <source>
        <dbReference type="Pfam" id="PF11977"/>
    </source>
</evidence>
<dbReference type="AlphaFoldDB" id="A0AAV6V1U3"/>
<evidence type="ECO:0000313" key="3">
    <source>
        <dbReference type="EMBL" id="KAG8189789.1"/>
    </source>
</evidence>
<dbReference type="FunFam" id="3.40.50.11980:FF:000001">
    <property type="entry name" value="ZC3H12A isoform 1"/>
    <property type="match status" value="1"/>
</dbReference>
<feature type="compositionally biased region" description="Polar residues" evidence="1">
    <location>
        <begin position="184"/>
        <end position="209"/>
    </location>
</feature>
<dbReference type="PANTHER" id="PTHR12876:SF35">
    <property type="entry name" value="LD08718P-RELATED"/>
    <property type="match status" value="1"/>
</dbReference>
<dbReference type="Proteomes" id="UP000827092">
    <property type="component" value="Unassembled WGS sequence"/>
</dbReference>
<feature type="domain" description="RNase NYN" evidence="2">
    <location>
        <begin position="395"/>
        <end position="551"/>
    </location>
</feature>
<reference evidence="3 4" key="1">
    <citation type="journal article" date="2022" name="Nat. Ecol. Evol.">
        <title>A masculinizing supergene underlies an exaggerated male reproductive morph in a spider.</title>
        <authorList>
            <person name="Hendrickx F."/>
            <person name="De Corte Z."/>
            <person name="Sonet G."/>
            <person name="Van Belleghem S.M."/>
            <person name="Kostlbacher S."/>
            <person name="Vangestel C."/>
        </authorList>
    </citation>
    <scope>NUCLEOTIDE SEQUENCE [LARGE SCALE GENOMIC DNA]</scope>
    <source>
        <strain evidence="3">W744_W776</strain>
    </source>
</reference>
<dbReference type="InterPro" id="IPR021869">
    <property type="entry name" value="RNase_Zc3h12_NYN"/>
</dbReference>
<dbReference type="CDD" id="cd18719">
    <property type="entry name" value="PIN_Zc3h12a-N4BP1-like"/>
    <property type="match status" value="1"/>
</dbReference>
<feature type="compositionally biased region" description="Basic residues" evidence="1">
    <location>
        <begin position="167"/>
        <end position="183"/>
    </location>
</feature>
<dbReference type="Gene3D" id="3.40.50.11980">
    <property type="match status" value="1"/>
</dbReference>
<sequence length="558" mass="62423">MEVFTLSLEQFRYIRKHRKNLEVRFHLKIILPEEYNLTCTIANVSGEKRNIQELKDLLTAKDEENNKNTSTSNDIPLIILSDSDSETEVQFETPIKKKKRKNKFETFDSLTSQAAGKLTTPGNSSEVRVLDVTTSPPSKRARTGPAFPSEEYIPLSVTKNIEGARSVKIKPKKKSSRNAKNHQKANLSSTSAISVASNTSETDVNSTQDESVRLIEDTFVLDCKPSSSSTNSSESEATLTLDDSVTVLDDSARVTDDSIRIIEDCFVLDKTPSLPKENNTIALDDSIVEITMPEDQNRFTFRSNPILTEVFPIPSNYRNRTATNHFPRLARVFNNRNNLVSLNSSSVQQPLWAEQPLIANQDQITNALQNVLSGSNLVISNGLVSQVPRPMTVKLRPVVIDGSNVARDHGLATNTYSCKGIKISVDYFLRRGHTEITVFIPKFRKHRILGPIPTTDPIILDELEKAGMLSYSPSRTIDGLRQSCYDDRFVVQLATQNGGVIVSNDNFRDIMGESEDYKKTIKERLLMFCFAGDVIMFPEDPLGRGGPRLKDFLAFPPE</sequence>
<organism evidence="3 4">
    <name type="scientific">Oedothorax gibbosus</name>
    <dbReference type="NCBI Taxonomy" id="931172"/>
    <lineage>
        <taxon>Eukaryota</taxon>
        <taxon>Metazoa</taxon>
        <taxon>Ecdysozoa</taxon>
        <taxon>Arthropoda</taxon>
        <taxon>Chelicerata</taxon>
        <taxon>Arachnida</taxon>
        <taxon>Araneae</taxon>
        <taxon>Araneomorphae</taxon>
        <taxon>Entelegynae</taxon>
        <taxon>Araneoidea</taxon>
        <taxon>Linyphiidae</taxon>
        <taxon>Erigoninae</taxon>
        <taxon>Oedothorax</taxon>
    </lineage>
</organism>
<feature type="region of interest" description="Disordered" evidence="1">
    <location>
        <begin position="164"/>
        <end position="210"/>
    </location>
</feature>
<feature type="compositionally biased region" description="Polar residues" evidence="1">
    <location>
        <begin position="114"/>
        <end position="137"/>
    </location>
</feature>
<accession>A0AAV6V1U3</accession>
<keyword evidence="4" id="KW-1185">Reference proteome</keyword>
<gene>
    <name evidence="3" type="ORF">JTE90_008102</name>
</gene>
<dbReference type="PANTHER" id="PTHR12876">
    <property type="entry name" value="N4BP1-RELATED"/>
    <property type="match status" value="1"/>
</dbReference>
<evidence type="ECO:0000313" key="4">
    <source>
        <dbReference type="Proteomes" id="UP000827092"/>
    </source>
</evidence>
<proteinExistence type="predicted"/>
<feature type="region of interest" description="Disordered" evidence="1">
    <location>
        <begin position="114"/>
        <end position="147"/>
    </location>
</feature>